<proteinExistence type="inferred from homology"/>
<dbReference type="EC" id="1.1.1.262" evidence="10"/>
<keyword evidence="7 10" id="KW-0520">NAD</keyword>
<comment type="similarity">
    <text evidence="10">Belongs to the PdxA family.</text>
</comment>
<keyword evidence="1 10" id="KW-0963">Cytoplasm</keyword>
<comment type="miscellaneous">
    <text evidence="10">The active site is located at the dimer interface.</text>
</comment>
<dbReference type="Proteomes" id="UP001501787">
    <property type="component" value="Unassembled WGS sequence"/>
</dbReference>
<evidence type="ECO:0000256" key="9">
    <source>
        <dbReference type="ARBA" id="ARBA00023285"/>
    </source>
</evidence>
<comment type="catalytic activity">
    <reaction evidence="10">
        <text>4-(phosphooxy)-L-threonine + NAD(+) = 3-amino-2-oxopropyl phosphate + CO2 + NADH</text>
        <dbReference type="Rhea" id="RHEA:32275"/>
        <dbReference type="ChEBI" id="CHEBI:16526"/>
        <dbReference type="ChEBI" id="CHEBI:57279"/>
        <dbReference type="ChEBI" id="CHEBI:57540"/>
        <dbReference type="ChEBI" id="CHEBI:57945"/>
        <dbReference type="ChEBI" id="CHEBI:58452"/>
        <dbReference type="EC" id="1.1.1.262"/>
    </reaction>
</comment>
<feature type="binding site" evidence="10">
    <location>
        <position position="293"/>
    </location>
    <ligand>
        <name>a divalent metal cation</name>
        <dbReference type="ChEBI" id="CHEBI:60240"/>
        <note>ligand shared between dimeric partners</note>
    </ligand>
</feature>
<dbReference type="Gene3D" id="3.40.718.10">
    <property type="entry name" value="Isopropylmalate Dehydrogenase"/>
    <property type="match status" value="1"/>
</dbReference>
<evidence type="ECO:0000256" key="8">
    <source>
        <dbReference type="ARBA" id="ARBA00023096"/>
    </source>
</evidence>
<keyword evidence="4 10" id="KW-0460">Magnesium</keyword>
<comment type="pathway">
    <text evidence="10">Cofactor biosynthesis; pyridoxine 5'-phosphate biosynthesis; pyridoxine 5'-phosphate from D-erythrose 4-phosphate: step 4/5.</text>
</comment>
<keyword evidence="9 10" id="KW-0170">Cobalt</keyword>
<evidence type="ECO:0000256" key="7">
    <source>
        <dbReference type="ARBA" id="ARBA00023027"/>
    </source>
</evidence>
<feature type="binding site" evidence="10">
    <location>
        <position position="310"/>
    </location>
    <ligand>
        <name>substrate</name>
    </ligand>
</feature>
<dbReference type="PANTHER" id="PTHR30004">
    <property type="entry name" value="4-HYDROXYTHREONINE-4-PHOSPHATE DEHYDROGENASE"/>
    <property type="match status" value="1"/>
</dbReference>
<accession>A0ABN0VPS4</accession>
<comment type="subcellular location">
    <subcellularLocation>
        <location evidence="10">Cytoplasm</location>
    </subcellularLocation>
</comment>
<sequence>MQKQPLVITTGEPAGIGMDIVLMLAQTGELRALGRPIWVLADAQMIKQRADELLANGSLAHGLKWQVMTPTLRPTINLEDIDAGTLNHEADDEFVVINVPCAAPVVPGQIDVNNAAMVLTQLELAHQLAMTKRVAAIVTGPLQKSALIDAGLRLLDGSMFSGHTEFFMQQSGCDKVVMMLANPAMKVALVTTHLPLKDVPAAITTENVERTVEIVLQDLQQKFGVANPRILVCGLNPHAGEGGHLGDEEIRVINPVLQRFIDMGVDISLAMPADTLFTKRHLAHCDAVIAMYHDQGLPVLKSHGFGDTVNLTLGLPYIRTSVDHGTALDLAGHGAASASSLYQAVLMAHDMAMQARPVA</sequence>
<feature type="binding site" evidence="10">
    <location>
        <position position="238"/>
    </location>
    <ligand>
        <name>a divalent metal cation</name>
        <dbReference type="ChEBI" id="CHEBI:60240"/>
        <note>ligand shared between dimeric partners</note>
    </ligand>
</feature>
<keyword evidence="6 10" id="KW-0560">Oxidoreductase</keyword>
<name>A0ABN0VPS4_9GAMM</name>
<comment type="subunit">
    <text evidence="10">Homodimer.</text>
</comment>
<evidence type="ECO:0000256" key="5">
    <source>
        <dbReference type="ARBA" id="ARBA00022857"/>
    </source>
</evidence>
<feature type="binding site" evidence="10">
    <location>
        <position position="164"/>
    </location>
    <ligand>
        <name>substrate</name>
    </ligand>
</feature>
<dbReference type="InterPro" id="IPR005255">
    <property type="entry name" value="PdxA_fam"/>
</dbReference>
<evidence type="ECO:0000256" key="6">
    <source>
        <dbReference type="ARBA" id="ARBA00023002"/>
    </source>
</evidence>
<keyword evidence="5 10" id="KW-0521">NADP</keyword>
<dbReference type="SUPFAM" id="SSF53659">
    <property type="entry name" value="Isocitrate/Isopropylmalate dehydrogenase-like"/>
    <property type="match status" value="1"/>
</dbReference>
<dbReference type="NCBIfam" id="TIGR00557">
    <property type="entry name" value="pdxA"/>
    <property type="match status" value="1"/>
</dbReference>
<dbReference type="Pfam" id="PF04166">
    <property type="entry name" value="PdxA"/>
    <property type="match status" value="1"/>
</dbReference>
<keyword evidence="2 10" id="KW-0479">Metal-binding</keyword>
<evidence type="ECO:0000256" key="1">
    <source>
        <dbReference type="ARBA" id="ARBA00022490"/>
    </source>
</evidence>
<comment type="caution">
    <text evidence="11">The sequence shown here is derived from an EMBL/GenBank/DDBJ whole genome shotgun (WGS) entry which is preliminary data.</text>
</comment>
<feature type="binding site" evidence="10">
    <location>
        <position position="193"/>
    </location>
    <ligand>
        <name>a divalent metal cation</name>
        <dbReference type="ChEBI" id="CHEBI:60240"/>
        <note>ligand shared between dimeric partners</note>
    </ligand>
</feature>
<reference evidence="11 12" key="1">
    <citation type="journal article" date="2019" name="Int. J. Syst. Evol. Microbiol.">
        <title>The Global Catalogue of Microorganisms (GCM) 10K type strain sequencing project: providing services to taxonomists for standard genome sequencing and annotation.</title>
        <authorList>
            <consortium name="The Broad Institute Genomics Platform"/>
            <consortium name="The Broad Institute Genome Sequencing Center for Infectious Disease"/>
            <person name="Wu L."/>
            <person name="Ma J."/>
        </authorList>
    </citation>
    <scope>NUCLEOTIDE SEQUENCE [LARGE SCALE GENOMIC DNA]</scope>
    <source>
        <strain evidence="11 12">JCM 16343</strain>
    </source>
</reference>
<keyword evidence="3 10" id="KW-0862">Zinc</keyword>
<keyword evidence="12" id="KW-1185">Reference proteome</keyword>
<dbReference type="RefSeq" id="WP_201503671.1">
    <property type="nucleotide sequence ID" value="NZ_BAAAFR010000001.1"/>
</dbReference>
<keyword evidence="8 10" id="KW-0664">Pyridoxine biosynthesis</keyword>
<evidence type="ECO:0000256" key="10">
    <source>
        <dbReference type="HAMAP-Rule" id="MF_00536"/>
    </source>
</evidence>
<comment type="function">
    <text evidence="10">Catalyzes the NAD(P)-dependent oxidation of 4-(phosphooxy)-L-threonine (HTP) into 2-amino-3-oxo-4-(phosphooxy)butyric acid which spontaneously decarboxylates to form 3-amino-2-oxopropyl phosphate (AHAP).</text>
</comment>
<feature type="binding site" evidence="10">
    <location>
        <position position="163"/>
    </location>
    <ligand>
        <name>substrate</name>
    </ligand>
</feature>
<evidence type="ECO:0000256" key="2">
    <source>
        <dbReference type="ARBA" id="ARBA00022723"/>
    </source>
</evidence>
<dbReference type="InterPro" id="IPR037510">
    <property type="entry name" value="PdxA"/>
</dbReference>
<evidence type="ECO:0000256" key="4">
    <source>
        <dbReference type="ARBA" id="ARBA00022842"/>
    </source>
</evidence>
<protein>
    <recommendedName>
        <fullName evidence="10">4-hydroxythreonine-4-phosphate dehydrogenase</fullName>
        <ecNumber evidence="10">1.1.1.262</ecNumber>
    </recommendedName>
    <alternativeName>
        <fullName evidence="10">4-(phosphohydroxy)-L-threonine dehydrogenase</fullName>
    </alternativeName>
</protein>
<comment type="cofactor">
    <cofactor evidence="10">
        <name>Zn(2+)</name>
        <dbReference type="ChEBI" id="CHEBI:29105"/>
    </cofactor>
    <cofactor evidence="10">
        <name>Mg(2+)</name>
        <dbReference type="ChEBI" id="CHEBI:18420"/>
    </cofactor>
    <cofactor evidence="10">
        <name>Co(2+)</name>
        <dbReference type="ChEBI" id="CHEBI:48828"/>
    </cofactor>
    <text evidence="10">Binds 1 divalent metal cation per subunit. Can use ions such as Zn(2+), Mg(2+) or Co(2+).</text>
</comment>
<gene>
    <name evidence="10 11" type="primary">pdxA</name>
    <name evidence="11" type="ORF">GCM10009129_08510</name>
</gene>
<dbReference type="PANTHER" id="PTHR30004:SF5">
    <property type="entry name" value="4-HYDROXYTHREONINE-4-PHOSPHATE DEHYDROGENASE"/>
    <property type="match status" value="1"/>
</dbReference>
<dbReference type="HAMAP" id="MF_00536">
    <property type="entry name" value="PdxA"/>
    <property type="match status" value="1"/>
</dbReference>
<organism evidence="11 12">
    <name type="scientific">Psychrobacter aestuarii</name>
    <dbReference type="NCBI Taxonomy" id="556327"/>
    <lineage>
        <taxon>Bacteria</taxon>
        <taxon>Pseudomonadati</taxon>
        <taxon>Pseudomonadota</taxon>
        <taxon>Gammaproteobacteria</taxon>
        <taxon>Moraxellales</taxon>
        <taxon>Moraxellaceae</taxon>
        <taxon>Psychrobacter</taxon>
    </lineage>
</organism>
<evidence type="ECO:0000256" key="3">
    <source>
        <dbReference type="ARBA" id="ARBA00022833"/>
    </source>
</evidence>
<feature type="binding site" evidence="10">
    <location>
        <position position="301"/>
    </location>
    <ligand>
        <name>substrate</name>
    </ligand>
</feature>
<feature type="binding site" evidence="10">
    <location>
        <position position="319"/>
    </location>
    <ligand>
        <name>substrate</name>
    </ligand>
</feature>
<dbReference type="EMBL" id="BAAAFR010000001">
    <property type="protein sequence ID" value="GAA0313494.1"/>
    <property type="molecule type" value="Genomic_DNA"/>
</dbReference>
<evidence type="ECO:0000313" key="11">
    <source>
        <dbReference type="EMBL" id="GAA0313494.1"/>
    </source>
</evidence>
<evidence type="ECO:0000313" key="12">
    <source>
        <dbReference type="Proteomes" id="UP001501787"/>
    </source>
</evidence>